<sequence length="426" mass="46700">MNKRLSQTWQKFQQSFSIEESLNTTVETGKAVLEAAEHLKAWTQYEETEDGKQLVILEDQMNWQIYDLLGFGRLTPEIVESLMRLLTKKQDFSWEQLFKRLENFYHNWCKGKFIDSAKETLPQKKLQQLQQYGIQGLGQREVDIYAGLNVMILLLELHRYATGRDDLRQEIVFYPSGQTGADNFEEYQLTRVINYSDCFQLGTFSSVVGQFFSNANLSGAYFRGADLSEANLSYANLSGAYFGLANLNRANLKGANLCGAYFGGASLDGANLSDASLSAASFYGANLSGANLSGATLSGATLIGANLYFAVLGEANLSKANFRGAELGEANLSGANLSRANLSGADLSYVNLSSADLSGANLKRANLKGANLCGADLWGANLSRANLSQKSSGDMDWDENTNWENVEGLDTAVNVPKALKKQLRLS</sequence>
<dbReference type="EMBL" id="JADEXF010000590">
    <property type="protein sequence ID" value="MBE9106630.1"/>
    <property type="molecule type" value="Genomic_DNA"/>
</dbReference>
<dbReference type="Gene3D" id="2.160.20.80">
    <property type="entry name" value="E3 ubiquitin-protein ligase SopA"/>
    <property type="match status" value="2"/>
</dbReference>
<dbReference type="RefSeq" id="WP_194045826.1">
    <property type="nucleotide sequence ID" value="NZ_JADEXF010000590.1"/>
</dbReference>
<dbReference type="PANTHER" id="PTHR14136">
    <property type="entry name" value="BTB_POZ DOMAIN-CONTAINING PROTEIN KCTD9"/>
    <property type="match status" value="1"/>
</dbReference>
<protein>
    <submittedName>
        <fullName evidence="1">Pentapeptide repeat-containing protein</fullName>
    </submittedName>
</protein>
<dbReference type="SUPFAM" id="SSF141571">
    <property type="entry name" value="Pentapeptide repeat-like"/>
    <property type="match status" value="2"/>
</dbReference>
<accession>A0ABR9U1U9</accession>
<evidence type="ECO:0000313" key="1">
    <source>
        <dbReference type="EMBL" id="MBE9106630.1"/>
    </source>
</evidence>
<reference evidence="1 2" key="1">
    <citation type="submission" date="2020-10" db="EMBL/GenBank/DDBJ databases">
        <authorList>
            <person name="Castelo-Branco R."/>
            <person name="Eusebio N."/>
            <person name="Adriana R."/>
            <person name="Vieira A."/>
            <person name="Brugerolle De Fraissinette N."/>
            <person name="Rezende De Castro R."/>
            <person name="Schneider M.P."/>
            <person name="Vasconcelos V."/>
            <person name="Leao P.N."/>
        </authorList>
    </citation>
    <scope>NUCLEOTIDE SEQUENCE [LARGE SCALE GENOMIC DNA]</scope>
    <source>
        <strain evidence="1 2">LEGE 07299</strain>
    </source>
</reference>
<evidence type="ECO:0000313" key="2">
    <source>
        <dbReference type="Proteomes" id="UP000647836"/>
    </source>
</evidence>
<organism evidence="1 2">
    <name type="scientific">Nostoc cf. edaphicum LEGE 07299</name>
    <dbReference type="NCBI Taxonomy" id="2777974"/>
    <lineage>
        <taxon>Bacteria</taxon>
        <taxon>Bacillati</taxon>
        <taxon>Cyanobacteriota</taxon>
        <taxon>Cyanophyceae</taxon>
        <taxon>Nostocales</taxon>
        <taxon>Nostocaceae</taxon>
        <taxon>Nostoc</taxon>
    </lineage>
</organism>
<dbReference type="InterPro" id="IPR051082">
    <property type="entry name" value="Pentapeptide-BTB/POZ_domain"/>
</dbReference>
<dbReference type="Pfam" id="PF00805">
    <property type="entry name" value="Pentapeptide"/>
    <property type="match status" value="3"/>
</dbReference>
<keyword evidence="2" id="KW-1185">Reference proteome</keyword>
<gene>
    <name evidence="1" type="ORF">IQ229_17365</name>
</gene>
<dbReference type="InterPro" id="IPR001646">
    <property type="entry name" value="5peptide_repeat"/>
</dbReference>
<name>A0ABR9U1U9_9NOSO</name>
<proteinExistence type="predicted"/>
<dbReference type="PANTHER" id="PTHR14136:SF17">
    <property type="entry name" value="BTB_POZ DOMAIN-CONTAINING PROTEIN KCTD9"/>
    <property type="match status" value="1"/>
</dbReference>
<comment type="caution">
    <text evidence="1">The sequence shown here is derived from an EMBL/GenBank/DDBJ whole genome shotgun (WGS) entry which is preliminary data.</text>
</comment>
<dbReference type="Proteomes" id="UP000647836">
    <property type="component" value="Unassembled WGS sequence"/>
</dbReference>